<dbReference type="PANTHER" id="PTHR34220:SF11">
    <property type="entry name" value="SENSOR PROTEIN KINASE HPTS"/>
    <property type="match status" value="1"/>
</dbReference>
<dbReference type="GO" id="GO:0005524">
    <property type="term" value="F:ATP binding"/>
    <property type="evidence" value="ECO:0007669"/>
    <property type="project" value="UniProtKB-KW"/>
</dbReference>
<evidence type="ECO:0000256" key="6">
    <source>
        <dbReference type="ARBA" id="ARBA00022741"/>
    </source>
</evidence>
<dbReference type="InterPro" id="IPR050640">
    <property type="entry name" value="Bact_2-comp_sensor_kinase"/>
</dbReference>
<dbReference type="InterPro" id="IPR003594">
    <property type="entry name" value="HATPase_dom"/>
</dbReference>
<gene>
    <name evidence="14" type="ORF">DN757_18895</name>
</gene>
<evidence type="ECO:0000313" key="14">
    <source>
        <dbReference type="EMBL" id="PZT54101.1"/>
    </source>
</evidence>
<keyword evidence="10" id="KW-0902">Two-component regulatory system</keyword>
<dbReference type="Gene3D" id="3.30.565.10">
    <property type="entry name" value="Histidine kinase-like ATPase, C-terminal domain"/>
    <property type="match status" value="1"/>
</dbReference>
<comment type="caution">
    <text evidence="14">The sequence shown here is derived from an EMBL/GenBank/DDBJ whole genome shotgun (WGS) entry which is preliminary data.</text>
</comment>
<evidence type="ECO:0000256" key="4">
    <source>
        <dbReference type="ARBA" id="ARBA00022679"/>
    </source>
</evidence>
<evidence type="ECO:0000256" key="9">
    <source>
        <dbReference type="ARBA" id="ARBA00022989"/>
    </source>
</evidence>
<evidence type="ECO:0000256" key="1">
    <source>
        <dbReference type="ARBA" id="ARBA00004651"/>
    </source>
</evidence>
<sequence length="577" mass="65880">MGLKWNSIMIKVFVAFVLVMLPLYILGIRSIFTGMNQMKAQIDAANISKLQFHYSHIEFEMSRISKQVTEASNNNLLNFFPTTYPVLNNYEVASAMNQIYIELRQILVSSPYIKDVIYYVPVAHKTISATNYISDYKSEEASALLNSRGNLQSSISVYQNQLYFLISVPFNLNNSVQPNFMLAVQLDSDALLHTLNSFNNKEEGGAAIIFGGGSVILASEGALSQSYAKLPAMQERSELTNSAGKAKRLEIDNSVIYYTDNPGFGIRLVESVPLKLLHQPAVSYLQWLLIITGIAFGVIILFSYYIWRAIHRPLMKLIRAFRFLEDGQTDTLLTHQRKDEFGYLYDRYNGMLIHLQTLIEDNYIQRIRSQEAILKQLQSQITPHFLYNSLFTVKQMAEMEDVDSIKEFSEYLGTYFRFITRNESQEIPLEEEYEHAITYMRLQEMRFAPRIKVSWEALPDGTKKLRVPRLVLQPLIENAFEHGLKDTGGKGVVVVTVIQSESDLEVAVEDNGGSLNEEKLERIMALLKDPDNKAIEQEVTGMLNVHQRLRIRYGYSYGIYVSRSKLGGLKVSIRIPV</sequence>
<keyword evidence="4" id="KW-0808">Transferase</keyword>
<evidence type="ECO:0000256" key="8">
    <source>
        <dbReference type="ARBA" id="ARBA00022840"/>
    </source>
</evidence>
<evidence type="ECO:0000256" key="3">
    <source>
        <dbReference type="ARBA" id="ARBA00022553"/>
    </source>
</evidence>
<dbReference type="SUPFAM" id="SSF158472">
    <property type="entry name" value="HAMP domain-like"/>
    <property type="match status" value="1"/>
</dbReference>
<protein>
    <submittedName>
        <fullName evidence="14">Sensor histidine kinase</fullName>
    </submittedName>
</protein>
<dbReference type="Proteomes" id="UP000249204">
    <property type="component" value="Unassembled WGS sequence"/>
</dbReference>
<dbReference type="SMART" id="SM00304">
    <property type="entry name" value="HAMP"/>
    <property type="match status" value="1"/>
</dbReference>
<accession>A0A2W6NE63</accession>
<reference evidence="14 15" key="1">
    <citation type="submission" date="2018-06" db="EMBL/GenBank/DDBJ databases">
        <title>Isolation of heavy metals resistant Paenibacillus silvae NC2 from Gold-Copper mine in ZiJin, China.</title>
        <authorList>
            <person name="Xu J."/>
            <person name="Mazhar H.S."/>
            <person name="Rensing C."/>
        </authorList>
    </citation>
    <scope>NUCLEOTIDE SEQUENCE [LARGE SCALE GENOMIC DNA]</scope>
    <source>
        <strain evidence="14 15">NC2</strain>
    </source>
</reference>
<evidence type="ECO:0000256" key="11">
    <source>
        <dbReference type="ARBA" id="ARBA00023136"/>
    </source>
</evidence>
<evidence type="ECO:0000256" key="12">
    <source>
        <dbReference type="SAM" id="Phobius"/>
    </source>
</evidence>
<keyword evidence="6" id="KW-0547">Nucleotide-binding</keyword>
<dbReference type="Gene3D" id="6.10.340.10">
    <property type="match status" value="1"/>
</dbReference>
<keyword evidence="5 12" id="KW-0812">Transmembrane</keyword>
<keyword evidence="11 12" id="KW-0472">Membrane</keyword>
<keyword evidence="7 14" id="KW-0418">Kinase</keyword>
<name>A0A2W6NE63_9BACL</name>
<evidence type="ECO:0000256" key="2">
    <source>
        <dbReference type="ARBA" id="ARBA00022475"/>
    </source>
</evidence>
<evidence type="ECO:0000259" key="13">
    <source>
        <dbReference type="PROSITE" id="PS50885"/>
    </source>
</evidence>
<evidence type="ECO:0000256" key="5">
    <source>
        <dbReference type="ARBA" id="ARBA00022692"/>
    </source>
</evidence>
<dbReference type="InterPro" id="IPR036890">
    <property type="entry name" value="HATPase_C_sf"/>
</dbReference>
<keyword evidence="2" id="KW-1003">Cell membrane</keyword>
<evidence type="ECO:0000256" key="10">
    <source>
        <dbReference type="ARBA" id="ARBA00023012"/>
    </source>
</evidence>
<dbReference type="InterPro" id="IPR010559">
    <property type="entry name" value="Sig_transdc_His_kin_internal"/>
</dbReference>
<proteinExistence type="predicted"/>
<dbReference type="EMBL" id="QKWW01000055">
    <property type="protein sequence ID" value="PZT54101.1"/>
    <property type="molecule type" value="Genomic_DNA"/>
</dbReference>
<dbReference type="CDD" id="cd06225">
    <property type="entry name" value="HAMP"/>
    <property type="match status" value="1"/>
</dbReference>
<feature type="transmembrane region" description="Helical" evidence="12">
    <location>
        <begin position="284"/>
        <end position="307"/>
    </location>
</feature>
<dbReference type="SUPFAM" id="SSF55874">
    <property type="entry name" value="ATPase domain of HSP90 chaperone/DNA topoisomerase II/histidine kinase"/>
    <property type="match status" value="1"/>
</dbReference>
<keyword evidence="3" id="KW-0597">Phosphoprotein</keyword>
<feature type="domain" description="HAMP" evidence="13">
    <location>
        <begin position="308"/>
        <end position="360"/>
    </location>
</feature>
<dbReference type="RefSeq" id="WP_111271745.1">
    <property type="nucleotide sequence ID" value="NZ_QKWW01000055.1"/>
</dbReference>
<dbReference type="AlphaFoldDB" id="A0A2W6NE63"/>
<dbReference type="Pfam" id="PF06580">
    <property type="entry name" value="His_kinase"/>
    <property type="match status" value="1"/>
</dbReference>
<feature type="transmembrane region" description="Helical" evidence="12">
    <location>
        <begin position="12"/>
        <end position="32"/>
    </location>
</feature>
<dbReference type="GO" id="GO:0000155">
    <property type="term" value="F:phosphorelay sensor kinase activity"/>
    <property type="evidence" value="ECO:0007669"/>
    <property type="project" value="InterPro"/>
</dbReference>
<dbReference type="PANTHER" id="PTHR34220">
    <property type="entry name" value="SENSOR HISTIDINE KINASE YPDA"/>
    <property type="match status" value="1"/>
</dbReference>
<evidence type="ECO:0000313" key="15">
    <source>
        <dbReference type="Proteomes" id="UP000249204"/>
    </source>
</evidence>
<dbReference type="InterPro" id="IPR003660">
    <property type="entry name" value="HAMP_dom"/>
</dbReference>
<comment type="subcellular location">
    <subcellularLocation>
        <location evidence="1">Cell membrane</location>
        <topology evidence="1">Multi-pass membrane protein</topology>
    </subcellularLocation>
</comment>
<dbReference type="GO" id="GO:0005886">
    <property type="term" value="C:plasma membrane"/>
    <property type="evidence" value="ECO:0007669"/>
    <property type="project" value="UniProtKB-SubCell"/>
</dbReference>
<dbReference type="Pfam" id="PF02518">
    <property type="entry name" value="HATPase_c"/>
    <property type="match status" value="1"/>
</dbReference>
<organism evidence="14 15">
    <name type="scientific">Paenibacillus silvae</name>
    <dbReference type="NCBI Taxonomy" id="1325358"/>
    <lineage>
        <taxon>Bacteria</taxon>
        <taxon>Bacillati</taxon>
        <taxon>Bacillota</taxon>
        <taxon>Bacilli</taxon>
        <taxon>Bacillales</taxon>
        <taxon>Paenibacillaceae</taxon>
        <taxon>Paenibacillus</taxon>
    </lineage>
</organism>
<keyword evidence="8" id="KW-0067">ATP-binding</keyword>
<evidence type="ECO:0000256" key="7">
    <source>
        <dbReference type="ARBA" id="ARBA00022777"/>
    </source>
</evidence>
<dbReference type="PROSITE" id="PS50885">
    <property type="entry name" value="HAMP"/>
    <property type="match status" value="1"/>
</dbReference>
<keyword evidence="9 12" id="KW-1133">Transmembrane helix</keyword>